<reference evidence="4" key="1">
    <citation type="submission" date="2021-02" db="EMBL/GenBank/DDBJ databases">
        <authorList>
            <person name="Nowell W R."/>
        </authorList>
    </citation>
    <scope>NUCLEOTIDE SEQUENCE</scope>
</reference>
<sequence length="233" mass="26925">MQPEKRKTIKSFFLPDNKKTRNEEQQETAVVDPPSSSQNPCSDSLDQTHSASSSLTEETTDITAVSQNFGNKSMPEDISKSCNDHPRQPKLSSYPSNFQNRSFQSSWFVNRNWLEYSVKNDRIYCFNCRHFRSYKTNIGDAFTTCGYNNWKRALESGSGLHKHEQSQAHVITTKNLESFKLRQQLQLSVINSLDNSRSILVRRNRDRLIKISSTLLLLARQMIAFRGHQENEK</sequence>
<accession>A0A815V0U5</accession>
<feature type="region of interest" description="Disordered" evidence="1">
    <location>
        <begin position="1"/>
        <end position="95"/>
    </location>
</feature>
<evidence type="ECO:0000313" key="5">
    <source>
        <dbReference type="Proteomes" id="UP000663870"/>
    </source>
</evidence>
<dbReference type="Proteomes" id="UP000663870">
    <property type="component" value="Unassembled WGS sequence"/>
</dbReference>
<dbReference type="Proteomes" id="UP000663854">
    <property type="component" value="Unassembled WGS sequence"/>
</dbReference>
<dbReference type="PANTHER" id="PTHR45749:SF21">
    <property type="entry name" value="DUF4371 DOMAIN-CONTAINING PROTEIN"/>
    <property type="match status" value="1"/>
</dbReference>
<comment type="caution">
    <text evidence="4">The sequence shown here is derived from an EMBL/GenBank/DDBJ whole genome shotgun (WGS) entry which is preliminary data.</text>
</comment>
<gene>
    <name evidence="4" type="ORF">JXQ802_LOCUS41807</name>
    <name evidence="3" type="ORF">PYM288_LOCUS26962</name>
</gene>
<dbReference type="PANTHER" id="PTHR45749">
    <property type="match status" value="1"/>
</dbReference>
<keyword evidence="5" id="KW-1185">Reference proteome</keyword>
<evidence type="ECO:0000313" key="4">
    <source>
        <dbReference type="EMBL" id="CAF1524608.1"/>
    </source>
</evidence>
<feature type="domain" description="TTF-type" evidence="2">
    <location>
        <begin position="99"/>
        <end position="186"/>
    </location>
</feature>
<evidence type="ECO:0000256" key="1">
    <source>
        <dbReference type="SAM" id="MobiDB-lite"/>
    </source>
</evidence>
<feature type="compositionally biased region" description="Basic and acidic residues" evidence="1">
    <location>
        <begin position="74"/>
        <end position="87"/>
    </location>
</feature>
<dbReference type="AlphaFoldDB" id="A0A815V0U5"/>
<dbReference type="InterPro" id="IPR006580">
    <property type="entry name" value="Znf_TTF"/>
</dbReference>
<dbReference type="SMART" id="SM00597">
    <property type="entry name" value="ZnF_TTF"/>
    <property type="match status" value="1"/>
</dbReference>
<name>A0A815V0U5_9BILA</name>
<feature type="compositionally biased region" description="Polar residues" evidence="1">
    <location>
        <begin position="34"/>
        <end position="71"/>
    </location>
</feature>
<evidence type="ECO:0000313" key="3">
    <source>
        <dbReference type="EMBL" id="CAF1242721.1"/>
    </source>
</evidence>
<dbReference type="EMBL" id="CAJNOH010001698">
    <property type="protein sequence ID" value="CAF1242721.1"/>
    <property type="molecule type" value="Genomic_DNA"/>
</dbReference>
<protein>
    <recommendedName>
        <fullName evidence="2">TTF-type domain-containing protein</fullName>
    </recommendedName>
</protein>
<evidence type="ECO:0000259" key="2">
    <source>
        <dbReference type="SMART" id="SM00597"/>
    </source>
</evidence>
<dbReference type="EMBL" id="CAJNOL010002718">
    <property type="protein sequence ID" value="CAF1524608.1"/>
    <property type="molecule type" value="Genomic_DNA"/>
</dbReference>
<organism evidence="4 5">
    <name type="scientific">Rotaria sordida</name>
    <dbReference type="NCBI Taxonomy" id="392033"/>
    <lineage>
        <taxon>Eukaryota</taxon>
        <taxon>Metazoa</taxon>
        <taxon>Spiralia</taxon>
        <taxon>Gnathifera</taxon>
        <taxon>Rotifera</taxon>
        <taxon>Eurotatoria</taxon>
        <taxon>Bdelloidea</taxon>
        <taxon>Philodinida</taxon>
        <taxon>Philodinidae</taxon>
        <taxon>Rotaria</taxon>
    </lineage>
</organism>
<proteinExistence type="predicted"/>